<evidence type="ECO:0000313" key="3">
    <source>
        <dbReference type="Proteomes" id="UP000520814"/>
    </source>
</evidence>
<protein>
    <submittedName>
        <fullName evidence="2">Uncharacterized protein</fullName>
    </submittedName>
</protein>
<reference evidence="2 3" key="1">
    <citation type="submission" date="2020-08" db="EMBL/GenBank/DDBJ databases">
        <title>Genomic Encyclopedia of Type Strains, Phase IV (KMG-IV): sequencing the most valuable type-strain genomes for metagenomic binning, comparative biology and taxonomic classification.</title>
        <authorList>
            <person name="Goeker M."/>
        </authorList>
    </citation>
    <scope>NUCLEOTIDE SEQUENCE [LARGE SCALE GENOMIC DNA]</scope>
    <source>
        <strain evidence="2 3">DSM 23562</strain>
    </source>
</reference>
<evidence type="ECO:0000256" key="1">
    <source>
        <dbReference type="SAM" id="MobiDB-lite"/>
    </source>
</evidence>
<sequence length="57" mass="6234">MKYLVLLLLLGALCGCEREATPQEATATARRTIDQADAIQKDSQKRVQENDALTSGK</sequence>
<name>A0A7W9SVJ9_ARMRO</name>
<proteinExistence type="predicted"/>
<keyword evidence="3" id="KW-1185">Reference proteome</keyword>
<dbReference type="PROSITE" id="PS51257">
    <property type="entry name" value="PROKAR_LIPOPROTEIN"/>
    <property type="match status" value="1"/>
</dbReference>
<gene>
    <name evidence="2" type="ORF">HNQ39_005316</name>
</gene>
<accession>A0A7W9SVJ9</accession>
<comment type="caution">
    <text evidence="2">The sequence shown here is derived from an EMBL/GenBank/DDBJ whole genome shotgun (WGS) entry which is preliminary data.</text>
</comment>
<dbReference type="RefSeq" id="WP_184203573.1">
    <property type="nucleotide sequence ID" value="NZ_JACHGW010000007.1"/>
</dbReference>
<organism evidence="2 3">
    <name type="scientific">Armatimonas rosea</name>
    <dbReference type="NCBI Taxonomy" id="685828"/>
    <lineage>
        <taxon>Bacteria</taxon>
        <taxon>Bacillati</taxon>
        <taxon>Armatimonadota</taxon>
        <taxon>Armatimonadia</taxon>
        <taxon>Armatimonadales</taxon>
        <taxon>Armatimonadaceae</taxon>
        <taxon>Armatimonas</taxon>
    </lineage>
</organism>
<dbReference type="EMBL" id="JACHGW010000007">
    <property type="protein sequence ID" value="MBB6053481.1"/>
    <property type="molecule type" value="Genomic_DNA"/>
</dbReference>
<evidence type="ECO:0000313" key="2">
    <source>
        <dbReference type="EMBL" id="MBB6053481.1"/>
    </source>
</evidence>
<dbReference type="AlphaFoldDB" id="A0A7W9SVJ9"/>
<feature type="region of interest" description="Disordered" evidence="1">
    <location>
        <begin position="38"/>
        <end position="57"/>
    </location>
</feature>
<feature type="compositionally biased region" description="Basic and acidic residues" evidence="1">
    <location>
        <begin position="38"/>
        <end position="49"/>
    </location>
</feature>
<dbReference type="Proteomes" id="UP000520814">
    <property type="component" value="Unassembled WGS sequence"/>
</dbReference>